<evidence type="ECO:0000313" key="3">
    <source>
        <dbReference type="Proteomes" id="UP000001194"/>
    </source>
</evidence>
<feature type="compositionally biased region" description="Basic and acidic residues" evidence="1">
    <location>
        <begin position="43"/>
        <end position="54"/>
    </location>
</feature>
<sequence length="77" mass="9165">MWRRRLGNVWKAAMIYRIWPNQRHLKRIWRTLICRGEPWRGGREVVRRGSDRTKKPATSTENEKRALGGTMSCPDND</sequence>
<dbReference type="Proteomes" id="UP000001194">
    <property type="component" value="Unassembled WGS sequence"/>
</dbReference>
<dbReference type="AlphaFoldDB" id="B0CUM1"/>
<dbReference type="HOGENOM" id="CLU_2638496_0_0_1"/>
<gene>
    <name evidence="2" type="ORF">LACBIDRAFT_305589</name>
</gene>
<dbReference type="KEGG" id="lbc:LACBIDRAFT_305589"/>
<accession>B0CUM1</accession>
<evidence type="ECO:0000313" key="2">
    <source>
        <dbReference type="EMBL" id="EDR14696.1"/>
    </source>
</evidence>
<organism evidence="3">
    <name type="scientific">Laccaria bicolor (strain S238N-H82 / ATCC MYA-4686)</name>
    <name type="common">Bicoloured deceiver</name>
    <name type="synonym">Laccaria laccata var. bicolor</name>
    <dbReference type="NCBI Taxonomy" id="486041"/>
    <lineage>
        <taxon>Eukaryota</taxon>
        <taxon>Fungi</taxon>
        <taxon>Dikarya</taxon>
        <taxon>Basidiomycota</taxon>
        <taxon>Agaricomycotina</taxon>
        <taxon>Agaricomycetes</taxon>
        <taxon>Agaricomycetidae</taxon>
        <taxon>Agaricales</taxon>
        <taxon>Agaricineae</taxon>
        <taxon>Hydnangiaceae</taxon>
        <taxon>Laccaria</taxon>
    </lineage>
</organism>
<dbReference type="RefSeq" id="XP_001875255.1">
    <property type="nucleotide sequence ID" value="XM_001875220.1"/>
</dbReference>
<feature type="region of interest" description="Disordered" evidence="1">
    <location>
        <begin position="43"/>
        <end position="77"/>
    </location>
</feature>
<dbReference type="EMBL" id="DS547092">
    <property type="protein sequence ID" value="EDR14696.1"/>
    <property type="molecule type" value="Genomic_DNA"/>
</dbReference>
<dbReference type="InParanoid" id="B0CUM1"/>
<keyword evidence="3" id="KW-1185">Reference proteome</keyword>
<evidence type="ECO:0000256" key="1">
    <source>
        <dbReference type="SAM" id="MobiDB-lite"/>
    </source>
</evidence>
<protein>
    <submittedName>
        <fullName evidence="2">Predicted protein</fullName>
    </submittedName>
</protein>
<dbReference type="GeneID" id="6070916"/>
<reference evidence="2 3" key="1">
    <citation type="journal article" date="2008" name="Nature">
        <title>The genome of Laccaria bicolor provides insights into mycorrhizal symbiosis.</title>
        <authorList>
            <person name="Martin F."/>
            <person name="Aerts A."/>
            <person name="Ahren D."/>
            <person name="Brun A."/>
            <person name="Danchin E.G.J."/>
            <person name="Duchaussoy F."/>
            <person name="Gibon J."/>
            <person name="Kohler A."/>
            <person name="Lindquist E."/>
            <person name="Pereda V."/>
            <person name="Salamov A."/>
            <person name="Shapiro H.J."/>
            <person name="Wuyts J."/>
            <person name="Blaudez D."/>
            <person name="Buee M."/>
            <person name="Brokstein P."/>
            <person name="Canbaeck B."/>
            <person name="Cohen D."/>
            <person name="Courty P.E."/>
            <person name="Coutinho P.M."/>
            <person name="Delaruelle C."/>
            <person name="Detter J.C."/>
            <person name="Deveau A."/>
            <person name="DiFazio S."/>
            <person name="Duplessis S."/>
            <person name="Fraissinet-Tachet L."/>
            <person name="Lucic E."/>
            <person name="Frey-Klett P."/>
            <person name="Fourrey C."/>
            <person name="Feussner I."/>
            <person name="Gay G."/>
            <person name="Grimwood J."/>
            <person name="Hoegger P.J."/>
            <person name="Jain P."/>
            <person name="Kilaru S."/>
            <person name="Labbe J."/>
            <person name="Lin Y.C."/>
            <person name="Legue V."/>
            <person name="Le Tacon F."/>
            <person name="Marmeisse R."/>
            <person name="Melayah D."/>
            <person name="Montanini B."/>
            <person name="Muratet M."/>
            <person name="Nehls U."/>
            <person name="Niculita-Hirzel H."/>
            <person name="Oudot-Le Secq M.P."/>
            <person name="Peter M."/>
            <person name="Quesneville H."/>
            <person name="Rajashekar B."/>
            <person name="Reich M."/>
            <person name="Rouhier N."/>
            <person name="Schmutz J."/>
            <person name="Yin T."/>
            <person name="Chalot M."/>
            <person name="Henrissat B."/>
            <person name="Kuees U."/>
            <person name="Lucas S."/>
            <person name="Van de Peer Y."/>
            <person name="Podila G.K."/>
            <person name="Polle A."/>
            <person name="Pukkila P.J."/>
            <person name="Richardson P.M."/>
            <person name="Rouze P."/>
            <person name="Sanders I.R."/>
            <person name="Stajich J.E."/>
            <person name="Tunlid A."/>
            <person name="Tuskan G."/>
            <person name="Grigoriev I.V."/>
        </authorList>
    </citation>
    <scope>NUCLEOTIDE SEQUENCE [LARGE SCALE GENOMIC DNA]</scope>
    <source>
        <strain evidence="3">S238N-H82 / ATCC MYA-4686</strain>
    </source>
</reference>
<proteinExistence type="predicted"/>
<name>B0CUM1_LACBS</name>